<dbReference type="Proteomes" id="UP001220256">
    <property type="component" value="Unassembled WGS sequence"/>
</dbReference>
<keyword evidence="5" id="KW-0560">Oxidoreductase</keyword>
<dbReference type="SUPFAM" id="SSF51905">
    <property type="entry name" value="FAD/NAD(P)-binding domain"/>
    <property type="match status" value="1"/>
</dbReference>
<dbReference type="InterPro" id="IPR051209">
    <property type="entry name" value="FAD-bind_Monooxygenase_sf"/>
</dbReference>
<organism evidence="6 7">
    <name type="scientific">Penicillium chrysogenum</name>
    <name type="common">Penicillium notatum</name>
    <dbReference type="NCBI Taxonomy" id="5076"/>
    <lineage>
        <taxon>Eukaryota</taxon>
        <taxon>Fungi</taxon>
        <taxon>Dikarya</taxon>
        <taxon>Ascomycota</taxon>
        <taxon>Pezizomycotina</taxon>
        <taxon>Eurotiomycetes</taxon>
        <taxon>Eurotiomycetidae</taxon>
        <taxon>Eurotiales</taxon>
        <taxon>Aspergillaceae</taxon>
        <taxon>Penicillium</taxon>
        <taxon>Penicillium chrysogenum species complex</taxon>
    </lineage>
</organism>
<accession>A0ABQ8WHD3</accession>
<evidence type="ECO:0000256" key="3">
    <source>
        <dbReference type="ARBA" id="ARBA00022630"/>
    </source>
</evidence>
<keyword evidence="3" id="KW-0285">Flavoprotein</keyword>
<evidence type="ECO:0008006" key="8">
    <source>
        <dbReference type="Google" id="ProtNLM"/>
    </source>
</evidence>
<evidence type="ECO:0000256" key="1">
    <source>
        <dbReference type="ARBA" id="ARBA00001974"/>
    </source>
</evidence>
<keyword evidence="4" id="KW-0274">FAD</keyword>
<evidence type="ECO:0000313" key="6">
    <source>
        <dbReference type="EMBL" id="KAJ5265029.1"/>
    </source>
</evidence>
<protein>
    <recommendedName>
        <fullName evidence="8">L-ornithine N(5)-oxygenase</fullName>
    </recommendedName>
</protein>
<evidence type="ECO:0000256" key="2">
    <source>
        <dbReference type="ARBA" id="ARBA00010139"/>
    </source>
</evidence>
<comment type="caution">
    <text evidence="6">The sequence shown here is derived from an EMBL/GenBank/DDBJ whole genome shotgun (WGS) entry which is preliminary data.</text>
</comment>
<dbReference type="InterPro" id="IPR036188">
    <property type="entry name" value="FAD/NAD-bd_sf"/>
</dbReference>
<gene>
    <name evidence="6" type="ORF">N7505_007822</name>
</gene>
<dbReference type="EMBL" id="JAPVEB010000004">
    <property type="protein sequence ID" value="KAJ5265029.1"/>
    <property type="molecule type" value="Genomic_DNA"/>
</dbReference>
<evidence type="ECO:0000256" key="4">
    <source>
        <dbReference type="ARBA" id="ARBA00022827"/>
    </source>
</evidence>
<name>A0ABQ8WHD3_PENCH</name>
<proteinExistence type="inferred from homology"/>
<dbReference type="Gene3D" id="3.50.50.60">
    <property type="entry name" value="FAD/NAD(P)-binding domain"/>
    <property type="match status" value="1"/>
</dbReference>
<sequence>MRFQIEWKGAQWIESSSTWRIMLQDIRTRQEFHHEAKVLISAVGGYTNPEHPDIPGLDKFEGTVLHTAQWSEVPNLCGRRVAVVGNGCSGSQVVPALIDQVSSLTHFIRHAFGLAALSLVRILGP</sequence>
<keyword evidence="7" id="KW-1185">Reference proteome</keyword>
<evidence type="ECO:0000256" key="5">
    <source>
        <dbReference type="ARBA" id="ARBA00023002"/>
    </source>
</evidence>
<evidence type="ECO:0000313" key="7">
    <source>
        <dbReference type="Proteomes" id="UP001220256"/>
    </source>
</evidence>
<dbReference type="PANTHER" id="PTHR42877:SF5">
    <property type="entry name" value="L-ORNITHINE N(5)-MONOOXYGENASE-RELATED"/>
    <property type="match status" value="1"/>
</dbReference>
<dbReference type="PANTHER" id="PTHR42877">
    <property type="entry name" value="L-ORNITHINE N(5)-MONOOXYGENASE-RELATED"/>
    <property type="match status" value="1"/>
</dbReference>
<reference evidence="6 7" key="1">
    <citation type="journal article" date="2023" name="IMA Fungus">
        <title>Comparative genomic study of the Penicillium genus elucidates a diverse pangenome and 15 lateral gene transfer events.</title>
        <authorList>
            <person name="Petersen C."/>
            <person name="Sorensen T."/>
            <person name="Nielsen M.R."/>
            <person name="Sondergaard T.E."/>
            <person name="Sorensen J.L."/>
            <person name="Fitzpatrick D.A."/>
            <person name="Frisvad J.C."/>
            <person name="Nielsen K.L."/>
        </authorList>
    </citation>
    <scope>NUCLEOTIDE SEQUENCE [LARGE SCALE GENOMIC DNA]</scope>
    <source>
        <strain evidence="6 7">IBT 3361</strain>
    </source>
</reference>
<dbReference type="Pfam" id="PF00743">
    <property type="entry name" value="FMO-like"/>
    <property type="match status" value="1"/>
</dbReference>
<comment type="similarity">
    <text evidence="2">Belongs to the FAD-binding monooxygenase family.</text>
</comment>
<dbReference type="InterPro" id="IPR020946">
    <property type="entry name" value="Flavin_mOase-like"/>
</dbReference>
<comment type="cofactor">
    <cofactor evidence="1">
        <name>FAD</name>
        <dbReference type="ChEBI" id="CHEBI:57692"/>
    </cofactor>
</comment>